<evidence type="ECO:0000313" key="6">
    <source>
        <dbReference type="EMBL" id="RZS75661.1"/>
    </source>
</evidence>
<comment type="subcellular location">
    <subcellularLocation>
        <location evidence="1">Cell envelope</location>
    </subcellularLocation>
</comment>
<keyword evidence="7" id="KW-1185">Reference proteome</keyword>
<dbReference type="Gene3D" id="3.40.30.10">
    <property type="entry name" value="Glutaredoxin"/>
    <property type="match status" value="1"/>
</dbReference>
<reference evidence="6 7" key="1">
    <citation type="submission" date="2019-02" db="EMBL/GenBank/DDBJ databases">
        <title>Genomic Encyclopedia of Type Strains, Phase IV (KMG-IV): sequencing the most valuable type-strain genomes for metagenomic binning, comparative biology and taxonomic classification.</title>
        <authorList>
            <person name="Goeker M."/>
        </authorList>
    </citation>
    <scope>NUCLEOTIDE SEQUENCE [LARGE SCALE GENOMIC DNA]</scope>
    <source>
        <strain evidence="6 7">DSM 18116</strain>
    </source>
</reference>
<dbReference type="CDD" id="cd02966">
    <property type="entry name" value="TlpA_like_family"/>
    <property type="match status" value="1"/>
</dbReference>
<dbReference type="GO" id="GO:0016853">
    <property type="term" value="F:isomerase activity"/>
    <property type="evidence" value="ECO:0007669"/>
    <property type="project" value="UniProtKB-KW"/>
</dbReference>
<dbReference type="InterPro" id="IPR000866">
    <property type="entry name" value="AhpC/TSA"/>
</dbReference>
<dbReference type="InterPro" id="IPR036249">
    <property type="entry name" value="Thioredoxin-like_sf"/>
</dbReference>
<dbReference type="Pfam" id="PF00578">
    <property type="entry name" value="AhpC-TSA"/>
    <property type="match status" value="1"/>
</dbReference>
<keyword evidence="3" id="KW-1015">Disulfide bond</keyword>
<protein>
    <submittedName>
        <fullName evidence="6">Thiol-disulfide isomerase/thioredoxin</fullName>
    </submittedName>
</protein>
<keyword evidence="4" id="KW-0676">Redox-active center</keyword>
<keyword evidence="2" id="KW-0201">Cytochrome c-type biogenesis</keyword>
<dbReference type="AlphaFoldDB" id="A0A4Q7N3V4"/>
<dbReference type="GO" id="GO:0030313">
    <property type="term" value="C:cell envelope"/>
    <property type="evidence" value="ECO:0007669"/>
    <property type="project" value="UniProtKB-SubCell"/>
</dbReference>
<dbReference type="GO" id="GO:0017004">
    <property type="term" value="P:cytochrome complex assembly"/>
    <property type="evidence" value="ECO:0007669"/>
    <property type="project" value="UniProtKB-KW"/>
</dbReference>
<dbReference type="Proteomes" id="UP000293874">
    <property type="component" value="Unassembled WGS sequence"/>
</dbReference>
<dbReference type="PANTHER" id="PTHR42852:SF6">
    <property type="entry name" value="THIOL:DISULFIDE INTERCHANGE PROTEIN DSBE"/>
    <property type="match status" value="1"/>
</dbReference>
<dbReference type="GO" id="GO:0016491">
    <property type="term" value="F:oxidoreductase activity"/>
    <property type="evidence" value="ECO:0007669"/>
    <property type="project" value="InterPro"/>
</dbReference>
<dbReference type="OrthoDB" id="1069091at2"/>
<organism evidence="6 7">
    <name type="scientific">Pseudobacter ginsenosidimutans</name>
    <dbReference type="NCBI Taxonomy" id="661488"/>
    <lineage>
        <taxon>Bacteria</taxon>
        <taxon>Pseudomonadati</taxon>
        <taxon>Bacteroidota</taxon>
        <taxon>Chitinophagia</taxon>
        <taxon>Chitinophagales</taxon>
        <taxon>Chitinophagaceae</taxon>
        <taxon>Pseudobacter</taxon>
    </lineage>
</organism>
<accession>A0A4Q7N3V4</accession>
<evidence type="ECO:0000259" key="5">
    <source>
        <dbReference type="PROSITE" id="PS51352"/>
    </source>
</evidence>
<dbReference type="PROSITE" id="PS51352">
    <property type="entry name" value="THIOREDOXIN_2"/>
    <property type="match status" value="1"/>
</dbReference>
<evidence type="ECO:0000256" key="1">
    <source>
        <dbReference type="ARBA" id="ARBA00004196"/>
    </source>
</evidence>
<evidence type="ECO:0000313" key="7">
    <source>
        <dbReference type="Proteomes" id="UP000293874"/>
    </source>
</evidence>
<dbReference type="SUPFAM" id="SSF52833">
    <property type="entry name" value="Thioredoxin-like"/>
    <property type="match status" value="1"/>
</dbReference>
<keyword evidence="6" id="KW-0413">Isomerase</keyword>
<gene>
    <name evidence="6" type="ORF">EV199_1533</name>
</gene>
<evidence type="ECO:0000256" key="2">
    <source>
        <dbReference type="ARBA" id="ARBA00022748"/>
    </source>
</evidence>
<feature type="domain" description="Thioredoxin" evidence="5">
    <location>
        <begin position="272"/>
        <end position="415"/>
    </location>
</feature>
<evidence type="ECO:0000256" key="4">
    <source>
        <dbReference type="ARBA" id="ARBA00023284"/>
    </source>
</evidence>
<dbReference type="PANTHER" id="PTHR42852">
    <property type="entry name" value="THIOL:DISULFIDE INTERCHANGE PROTEIN DSBE"/>
    <property type="match status" value="1"/>
</dbReference>
<evidence type="ECO:0000256" key="3">
    <source>
        <dbReference type="ARBA" id="ARBA00023157"/>
    </source>
</evidence>
<dbReference type="GO" id="GO:0016209">
    <property type="term" value="F:antioxidant activity"/>
    <property type="evidence" value="ECO:0007669"/>
    <property type="project" value="InterPro"/>
</dbReference>
<sequence length="415" mass="47553">MRLIICIILMPLITLGQSGIALQESGDAAWARLEKMGGQIPAGKEAYQEYLQLRPLGKKRYEDQHLLTRMQLAEAFWQSYPLHSRRQDALRMFLSANPYFIAASGNESLDTIEKQPGMDWAAILRSAVIDTAARQKWLTTGNRIVFSILNGAGTKEEKEKAAFSLFARDFRLASGNFGLLPRKEAEADYWSAFEQVYWKSFLQRFREHMQQFAELAVLPERAKDFLSALKGYSPAVAAIFWNELQKETSKANQDGLKLLYQTATEQLMALKLERGEEALKMSFTALDKTEFQLEKLRGKVVLIDFWASWCKPCLNEFPHLRTMLEKYNRDGFEIAGICLDNESALPRVKEIIQENKITWPQRFEGKGFHSDTYRLLYGINSLPTVWLLDKSGRIVSTDARGAKLEPLIQKYLNEK</sequence>
<dbReference type="RefSeq" id="WP_130540010.1">
    <property type="nucleotide sequence ID" value="NZ_CP042431.1"/>
</dbReference>
<dbReference type="InterPro" id="IPR013766">
    <property type="entry name" value="Thioredoxin_domain"/>
</dbReference>
<name>A0A4Q7N3V4_9BACT</name>
<dbReference type="EMBL" id="SGXA01000001">
    <property type="protein sequence ID" value="RZS75661.1"/>
    <property type="molecule type" value="Genomic_DNA"/>
</dbReference>
<proteinExistence type="predicted"/>
<comment type="caution">
    <text evidence="6">The sequence shown here is derived from an EMBL/GenBank/DDBJ whole genome shotgun (WGS) entry which is preliminary data.</text>
</comment>
<dbReference type="InterPro" id="IPR050553">
    <property type="entry name" value="Thioredoxin_ResA/DsbE_sf"/>
</dbReference>